<dbReference type="Gene3D" id="3.40.50.2300">
    <property type="match status" value="2"/>
</dbReference>
<comment type="caution">
    <text evidence="5">The sequence shown here is derived from an EMBL/GenBank/DDBJ whole genome shotgun (WGS) entry which is preliminary data.</text>
</comment>
<dbReference type="SUPFAM" id="SSF47413">
    <property type="entry name" value="lambda repressor-like DNA-binding domains"/>
    <property type="match status" value="1"/>
</dbReference>
<dbReference type="InterPro" id="IPR000843">
    <property type="entry name" value="HTH_LacI"/>
</dbReference>
<dbReference type="SUPFAM" id="SSF53822">
    <property type="entry name" value="Periplasmic binding protein-like I"/>
    <property type="match status" value="1"/>
</dbReference>
<dbReference type="Pfam" id="PF13377">
    <property type="entry name" value="Peripla_BP_3"/>
    <property type="match status" value="1"/>
</dbReference>
<evidence type="ECO:0000259" key="4">
    <source>
        <dbReference type="PROSITE" id="PS50932"/>
    </source>
</evidence>
<dbReference type="Gene3D" id="1.10.260.40">
    <property type="entry name" value="lambda repressor-like DNA-binding domains"/>
    <property type="match status" value="1"/>
</dbReference>
<dbReference type="InterPro" id="IPR046335">
    <property type="entry name" value="LacI/GalR-like_sensor"/>
</dbReference>
<dbReference type="Pfam" id="PF00356">
    <property type="entry name" value="LacI"/>
    <property type="match status" value="1"/>
</dbReference>
<dbReference type="PANTHER" id="PTHR30146:SF138">
    <property type="entry name" value="TRANSCRIPTIONAL REGULATORY PROTEIN"/>
    <property type="match status" value="1"/>
</dbReference>
<gene>
    <name evidence="5" type="ORF">J2S64_001934</name>
</gene>
<keyword evidence="3" id="KW-0804">Transcription</keyword>
<dbReference type="CDD" id="cd06267">
    <property type="entry name" value="PBP1_LacI_sugar_binding-like"/>
    <property type="match status" value="1"/>
</dbReference>
<dbReference type="InterPro" id="IPR028082">
    <property type="entry name" value="Peripla_BP_I"/>
</dbReference>
<proteinExistence type="predicted"/>
<keyword evidence="6" id="KW-1185">Reference proteome</keyword>
<organism evidence="5 6">
    <name type="scientific">Paeniglutamicibacter sulfureus</name>
    <dbReference type="NCBI Taxonomy" id="43666"/>
    <lineage>
        <taxon>Bacteria</taxon>
        <taxon>Bacillati</taxon>
        <taxon>Actinomycetota</taxon>
        <taxon>Actinomycetes</taxon>
        <taxon>Micrococcales</taxon>
        <taxon>Micrococcaceae</taxon>
        <taxon>Paeniglutamicibacter</taxon>
    </lineage>
</organism>
<keyword evidence="2 5" id="KW-0238">DNA-binding</keyword>
<reference evidence="5 6" key="1">
    <citation type="submission" date="2023-07" db="EMBL/GenBank/DDBJ databases">
        <title>Sequencing the genomes of 1000 actinobacteria strains.</title>
        <authorList>
            <person name="Klenk H.-P."/>
        </authorList>
    </citation>
    <scope>NUCLEOTIDE SEQUENCE [LARGE SCALE GENOMIC DNA]</scope>
    <source>
        <strain evidence="5 6">DSM 20167</strain>
    </source>
</reference>
<dbReference type="GO" id="GO:0003677">
    <property type="term" value="F:DNA binding"/>
    <property type="evidence" value="ECO:0007669"/>
    <property type="project" value="UniProtKB-KW"/>
</dbReference>
<evidence type="ECO:0000256" key="2">
    <source>
        <dbReference type="ARBA" id="ARBA00023125"/>
    </source>
</evidence>
<feature type="domain" description="HTH lacI-type" evidence="4">
    <location>
        <begin position="11"/>
        <end position="65"/>
    </location>
</feature>
<dbReference type="PROSITE" id="PS50932">
    <property type="entry name" value="HTH_LACI_2"/>
    <property type="match status" value="1"/>
</dbReference>
<evidence type="ECO:0000256" key="3">
    <source>
        <dbReference type="ARBA" id="ARBA00023163"/>
    </source>
</evidence>
<accession>A0ABU2BKJ0</accession>
<dbReference type="PANTHER" id="PTHR30146">
    <property type="entry name" value="LACI-RELATED TRANSCRIPTIONAL REPRESSOR"/>
    <property type="match status" value="1"/>
</dbReference>
<keyword evidence="1" id="KW-0805">Transcription regulation</keyword>
<dbReference type="RefSeq" id="WP_302263224.1">
    <property type="nucleotide sequence ID" value="NZ_BAAAWO010000001.1"/>
</dbReference>
<protein>
    <submittedName>
        <fullName evidence="5">DNA-binding LacI/PurR family transcriptional regulator</fullName>
    </submittedName>
</protein>
<dbReference type="InterPro" id="IPR010982">
    <property type="entry name" value="Lambda_DNA-bd_dom_sf"/>
</dbReference>
<dbReference type="EMBL" id="JAVDYI010000001">
    <property type="protein sequence ID" value="MDR7358243.1"/>
    <property type="molecule type" value="Genomic_DNA"/>
</dbReference>
<evidence type="ECO:0000313" key="5">
    <source>
        <dbReference type="EMBL" id="MDR7358243.1"/>
    </source>
</evidence>
<sequence length="338" mass="36011">MIPRPEEPRPATIYDVARIAGVSASTVSRAFARPGRVSFATAERIRKVADEIGYQSVSVRRPMAQGRSRRGTIALVVADISNPVYFEMIRGAEEEAALNGYTMLLAHTRESGVIEREAIERSMDIVDGIVLSSSRMSDAAIRAMAKQKPTVVMNRGVKGVASVITDNVRGVRRAIEHFRELGHQEVSYLAGPEASWADSMRWGAVKQAGLELDVRITKVESAAPTMDGGARAADKVATGKATAVLAYNDQLALGLMRRLQANGFGVPEDFSIIGFDNSSGASLIVPGLSSVAAPLHALGATAVRSLLAISRGAVSTHEQAVVLPTRLVLRGSTARPRG</sequence>
<evidence type="ECO:0000313" key="6">
    <source>
        <dbReference type="Proteomes" id="UP001183817"/>
    </source>
</evidence>
<evidence type="ECO:0000256" key="1">
    <source>
        <dbReference type="ARBA" id="ARBA00023015"/>
    </source>
</evidence>
<name>A0ABU2BKJ0_9MICC</name>
<dbReference type="SMART" id="SM00354">
    <property type="entry name" value="HTH_LACI"/>
    <property type="match status" value="1"/>
</dbReference>
<dbReference type="CDD" id="cd01392">
    <property type="entry name" value="HTH_LacI"/>
    <property type="match status" value="1"/>
</dbReference>
<dbReference type="Proteomes" id="UP001183817">
    <property type="component" value="Unassembled WGS sequence"/>
</dbReference>